<evidence type="ECO:0000313" key="2">
    <source>
        <dbReference type="EMBL" id="KAH9374847.1"/>
    </source>
</evidence>
<protein>
    <submittedName>
        <fullName evidence="2">Uncharacterized protein</fullName>
    </submittedName>
</protein>
<name>A0A9J6GJM7_HAELO</name>
<accession>A0A9J6GJM7</accession>
<dbReference type="AlphaFoldDB" id="A0A9J6GJM7"/>
<evidence type="ECO:0000313" key="3">
    <source>
        <dbReference type="Proteomes" id="UP000821853"/>
    </source>
</evidence>
<evidence type="ECO:0000256" key="1">
    <source>
        <dbReference type="SAM" id="MobiDB-lite"/>
    </source>
</evidence>
<feature type="region of interest" description="Disordered" evidence="1">
    <location>
        <begin position="166"/>
        <end position="223"/>
    </location>
</feature>
<organism evidence="2 3">
    <name type="scientific">Haemaphysalis longicornis</name>
    <name type="common">Bush tick</name>
    <dbReference type="NCBI Taxonomy" id="44386"/>
    <lineage>
        <taxon>Eukaryota</taxon>
        <taxon>Metazoa</taxon>
        <taxon>Ecdysozoa</taxon>
        <taxon>Arthropoda</taxon>
        <taxon>Chelicerata</taxon>
        <taxon>Arachnida</taxon>
        <taxon>Acari</taxon>
        <taxon>Parasitiformes</taxon>
        <taxon>Ixodida</taxon>
        <taxon>Ixodoidea</taxon>
        <taxon>Ixodidae</taxon>
        <taxon>Haemaphysalinae</taxon>
        <taxon>Haemaphysalis</taxon>
    </lineage>
</organism>
<dbReference type="EMBL" id="JABSTR010000007">
    <property type="protein sequence ID" value="KAH9374847.1"/>
    <property type="molecule type" value="Genomic_DNA"/>
</dbReference>
<dbReference type="Proteomes" id="UP000821853">
    <property type="component" value="Chromosome 5"/>
</dbReference>
<comment type="caution">
    <text evidence="2">The sequence shown here is derived from an EMBL/GenBank/DDBJ whole genome shotgun (WGS) entry which is preliminary data.</text>
</comment>
<keyword evidence="3" id="KW-1185">Reference proteome</keyword>
<proteinExistence type="predicted"/>
<sequence>MTGTSSVYHIMPSSPTSIENIPHHATVQRCPILIQVAGRPTLCLQLYHMGHYRRSCQTPCCRSCPSFGYDHTNCTLSYAARTKQRASVWPQVEEYMNADDMAAMIGTTSQEAGEALPFPSSLPPNELNKKEPVYAPLKSPPAVELSRTTEFLSPVTTDATSKIDEVTQTQSTLPPLPLCIGGAYGTASEETPMEGEEEQQLVGHERRQENGEPPSGASKTTER</sequence>
<dbReference type="VEuPathDB" id="VectorBase:HLOH_063679"/>
<gene>
    <name evidence="2" type="ORF">HPB48_011144</name>
</gene>
<reference evidence="2 3" key="1">
    <citation type="journal article" date="2020" name="Cell">
        <title>Large-Scale Comparative Analyses of Tick Genomes Elucidate Their Genetic Diversity and Vector Capacities.</title>
        <authorList>
            <consortium name="Tick Genome and Microbiome Consortium (TIGMIC)"/>
            <person name="Jia N."/>
            <person name="Wang J."/>
            <person name="Shi W."/>
            <person name="Du L."/>
            <person name="Sun Y."/>
            <person name="Zhan W."/>
            <person name="Jiang J.F."/>
            <person name="Wang Q."/>
            <person name="Zhang B."/>
            <person name="Ji P."/>
            <person name="Bell-Sakyi L."/>
            <person name="Cui X.M."/>
            <person name="Yuan T.T."/>
            <person name="Jiang B.G."/>
            <person name="Yang W.F."/>
            <person name="Lam T.T."/>
            <person name="Chang Q.C."/>
            <person name="Ding S.J."/>
            <person name="Wang X.J."/>
            <person name="Zhu J.G."/>
            <person name="Ruan X.D."/>
            <person name="Zhao L."/>
            <person name="Wei J.T."/>
            <person name="Ye R.Z."/>
            <person name="Que T.C."/>
            <person name="Du C.H."/>
            <person name="Zhou Y.H."/>
            <person name="Cheng J.X."/>
            <person name="Dai P.F."/>
            <person name="Guo W.B."/>
            <person name="Han X.H."/>
            <person name="Huang E.J."/>
            <person name="Li L.F."/>
            <person name="Wei W."/>
            <person name="Gao Y.C."/>
            <person name="Liu J.Z."/>
            <person name="Shao H.Z."/>
            <person name="Wang X."/>
            <person name="Wang C.C."/>
            <person name="Yang T.C."/>
            <person name="Huo Q.B."/>
            <person name="Li W."/>
            <person name="Chen H.Y."/>
            <person name="Chen S.E."/>
            <person name="Zhou L.G."/>
            <person name="Ni X.B."/>
            <person name="Tian J.H."/>
            <person name="Sheng Y."/>
            <person name="Liu T."/>
            <person name="Pan Y.S."/>
            <person name="Xia L.Y."/>
            <person name="Li J."/>
            <person name="Zhao F."/>
            <person name="Cao W.C."/>
        </authorList>
    </citation>
    <scope>NUCLEOTIDE SEQUENCE [LARGE SCALE GENOMIC DNA]</scope>
    <source>
        <strain evidence="2">HaeL-2018</strain>
    </source>
</reference>